<evidence type="ECO:0000259" key="7">
    <source>
        <dbReference type="Pfam" id="PF12698"/>
    </source>
</evidence>
<dbReference type="InterPro" id="IPR013525">
    <property type="entry name" value="ABC2_TM"/>
</dbReference>
<feature type="transmembrane region" description="Helical" evidence="6">
    <location>
        <begin position="307"/>
        <end position="326"/>
    </location>
</feature>
<keyword evidence="9" id="KW-1185">Reference proteome</keyword>
<dbReference type="GO" id="GO:0140359">
    <property type="term" value="F:ABC-type transporter activity"/>
    <property type="evidence" value="ECO:0007669"/>
    <property type="project" value="InterPro"/>
</dbReference>
<protein>
    <submittedName>
        <fullName evidence="8">ABC transporter permease</fullName>
    </submittedName>
</protein>
<comment type="subcellular location">
    <subcellularLocation>
        <location evidence="1">Cell membrane</location>
        <topology evidence="1">Multi-pass membrane protein</topology>
    </subcellularLocation>
</comment>
<dbReference type="Pfam" id="PF12698">
    <property type="entry name" value="ABC2_membrane_3"/>
    <property type="match status" value="1"/>
</dbReference>
<proteinExistence type="predicted"/>
<evidence type="ECO:0000256" key="5">
    <source>
        <dbReference type="ARBA" id="ARBA00023136"/>
    </source>
</evidence>
<dbReference type="OrthoDB" id="9811522at2"/>
<dbReference type="EMBL" id="SELH01000025">
    <property type="protein sequence ID" value="TWP26840.1"/>
    <property type="molecule type" value="Genomic_DNA"/>
</dbReference>
<comment type="caution">
    <text evidence="8">The sequence shown here is derived from an EMBL/GenBank/DDBJ whole genome shotgun (WGS) entry which is preliminary data.</text>
</comment>
<keyword evidence="4 6" id="KW-1133">Transmembrane helix</keyword>
<evidence type="ECO:0000256" key="6">
    <source>
        <dbReference type="SAM" id="Phobius"/>
    </source>
</evidence>
<organism evidence="8 9">
    <name type="scientific">Apibacter muscae</name>
    <dbReference type="NCBI Taxonomy" id="2509004"/>
    <lineage>
        <taxon>Bacteria</taxon>
        <taxon>Pseudomonadati</taxon>
        <taxon>Bacteroidota</taxon>
        <taxon>Flavobacteriia</taxon>
        <taxon>Flavobacteriales</taxon>
        <taxon>Weeksellaceae</taxon>
        <taxon>Apibacter</taxon>
    </lineage>
</organism>
<evidence type="ECO:0000256" key="2">
    <source>
        <dbReference type="ARBA" id="ARBA00022475"/>
    </source>
</evidence>
<name>A0A563D9F2_9FLAO</name>
<evidence type="ECO:0000256" key="1">
    <source>
        <dbReference type="ARBA" id="ARBA00004651"/>
    </source>
</evidence>
<evidence type="ECO:0000256" key="3">
    <source>
        <dbReference type="ARBA" id="ARBA00022692"/>
    </source>
</evidence>
<evidence type="ECO:0000313" key="9">
    <source>
        <dbReference type="Proteomes" id="UP000319499"/>
    </source>
</evidence>
<feature type="domain" description="ABC-2 type transporter transmembrane" evidence="7">
    <location>
        <begin position="32"/>
        <end position="384"/>
    </location>
</feature>
<dbReference type="RefSeq" id="WP_146293406.1">
    <property type="nucleotide sequence ID" value="NZ_SELH01000025.1"/>
</dbReference>
<dbReference type="InterPro" id="IPR051449">
    <property type="entry name" value="ABC-2_transporter_component"/>
</dbReference>
<reference evidence="8 9" key="1">
    <citation type="submission" date="2019-02" db="EMBL/GenBank/DDBJ databases">
        <title>Apibacter muscae sp. nov.: a novel member of the house fly microbiota.</title>
        <authorList>
            <person name="Park R."/>
        </authorList>
    </citation>
    <scope>NUCLEOTIDE SEQUENCE [LARGE SCALE GENOMIC DNA]</scope>
    <source>
        <strain evidence="8 9">AL1</strain>
    </source>
</reference>
<dbReference type="Gene3D" id="3.40.1710.10">
    <property type="entry name" value="abc type-2 transporter like domain"/>
    <property type="match status" value="1"/>
</dbReference>
<dbReference type="PANTHER" id="PTHR30294">
    <property type="entry name" value="MEMBRANE COMPONENT OF ABC TRANSPORTER YHHJ-RELATED"/>
    <property type="match status" value="1"/>
</dbReference>
<feature type="transmembrane region" description="Helical" evidence="6">
    <location>
        <begin position="367"/>
        <end position="386"/>
    </location>
</feature>
<keyword evidence="2" id="KW-1003">Cell membrane</keyword>
<sequence length="396" mass="44282">MLKKIFEYLATIGNSFTTELKLIFSDSAAYTTYIITPLIVGFVYTYVYSNEIITKVPIAVVDQNQSQLSHKVIRMLDASQQVEVTHNSTSIDQAKELYNQGKIDGILFIPSNFSSKIQQGQVATISAYYDASYMLYYKQMKKAVVTAVGTLSAQVEVSKLMSSGLTQTEATSARRSVQPISISLFNINSGYATFLMPVVFIIALQLVQLTTIGVLGGTQREKGNFEKTYPFISKPLGSLFIVLGRSGAYGLISTLIIILQMGLVVPLFDLPHRGNPWEAILFLLPFFLAVCFLGIFLMNLFKKREDAVMVITLSSIPALFLCGLSWPKESFPKWIEIISIFSPSTLGSRGFIAINQYGATLSEIKPIWFNLWGVALFYFILAVLSMKRIYYYSKKR</sequence>
<dbReference type="AlphaFoldDB" id="A0A563D9F2"/>
<dbReference type="GO" id="GO:0005886">
    <property type="term" value="C:plasma membrane"/>
    <property type="evidence" value="ECO:0007669"/>
    <property type="project" value="UniProtKB-SubCell"/>
</dbReference>
<gene>
    <name evidence="8" type="ORF">ETU09_09795</name>
</gene>
<accession>A0A563D9F2</accession>
<evidence type="ECO:0000313" key="8">
    <source>
        <dbReference type="EMBL" id="TWP26840.1"/>
    </source>
</evidence>
<evidence type="ECO:0000256" key="4">
    <source>
        <dbReference type="ARBA" id="ARBA00022989"/>
    </source>
</evidence>
<feature type="transmembrane region" description="Helical" evidence="6">
    <location>
        <begin position="236"/>
        <end position="259"/>
    </location>
</feature>
<keyword evidence="3 6" id="KW-0812">Transmembrane</keyword>
<feature type="transmembrane region" description="Helical" evidence="6">
    <location>
        <begin position="191"/>
        <end position="215"/>
    </location>
</feature>
<keyword evidence="5 6" id="KW-0472">Membrane</keyword>
<dbReference type="PANTHER" id="PTHR30294:SF46">
    <property type="entry name" value="ABC TRANSPORTER PERMEASE"/>
    <property type="match status" value="1"/>
</dbReference>
<dbReference type="Proteomes" id="UP000319499">
    <property type="component" value="Unassembled WGS sequence"/>
</dbReference>
<feature type="transmembrane region" description="Helical" evidence="6">
    <location>
        <begin position="279"/>
        <end position="300"/>
    </location>
</feature>